<dbReference type="Proteomes" id="UP001469553">
    <property type="component" value="Unassembled WGS sequence"/>
</dbReference>
<comment type="caution">
    <text evidence="1">The sequence shown here is derived from an EMBL/GenBank/DDBJ whole genome shotgun (WGS) entry which is preliminary data.</text>
</comment>
<keyword evidence="2" id="KW-1185">Reference proteome</keyword>
<name>A0ABV0YG02_9TELE</name>
<reference evidence="1 2" key="1">
    <citation type="submission" date="2021-06" db="EMBL/GenBank/DDBJ databases">
        <authorList>
            <person name="Palmer J.M."/>
        </authorList>
    </citation>
    <scope>NUCLEOTIDE SEQUENCE [LARGE SCALE GENOMIC DNA]</scope>
    <source>
        <strain evidence="1 2">AS_MEX2019</strain>
        <tissue evidence="1">Muscle</tissue>
    </source>
</reference>
<organism evidence="1 2">
    <name type="scientific">Ameca splendens</name>
    <dbReference type="NCBI Taxonomy" id="208324"/>
    <lineage>
        <taxon>Eukaryota</taxon>
        <taxon>Metazoa</taxon>
        <taxon>Chordata</taxon>
        <taxon>Craniata</taxon>
        <taxon>Vertebrata</taxon>
        <taxon>Euteleostomi</taxon>
        <taxon>Actinopterygii</taxon>
        <taxon>Neopterygii</taxon>
        <taxon>Teleostei</taxon>
        <taxon>Neoteleostei</taxon>
        <taxon>Acanthomorphata</taxon>
        <taxon>Ovalentaria</taxon>
        <taxon>Atherinomorphae</taxon>
        <taxon>Cyprinodontiformes</taxon>
        <taxon>Goodeidae</taxon>
        <taxon>Ameca</taxon>
    </lineage>
</organism>
<evidence type="ECO:0000313" key="2">
    <source>
        <dbReference type="Proteomes" id="UP001469553"/>
    </source>
</evidence>
<accession>A0ABV0YG02</accession>
<dbReference type="EMBL" id="JAHRIP010030670">
    <property type="protein sequence ID" value="MEQ2292657.1"/>
    <property type="molecule type" value="Genomic_DNA"/>
</dbReference>
<gene>
    <name evidence="1" type="ORF">AMECASPLE_025160</name>
</gene>
<sequence length="114" mass="12424">MFSAAESERGNSTASICPLLWARLQKFDLKKQFVVSRLLPVVHSSSSRYSLSSVCSPIHYCQHLSFVCFVSQTYGCGVTSEFATPPQSHPPAKAVSIGVCLRPSCYLLLGTVSH</sequence>
<evidence type="ECO:0000313" key="1">
    <source>
        <dbReference type="EMBL" id="MEQ2292657.1"/>
    </source>
</evidence>
<proteinExistence type="predicted"/>
<protein>
    <submittedName>
        <fullName evidence="1">Uncharacterized protein</fullName>
    </submittedName>
</protein>